<evidence type="ECO:0000256" key="1">
    <source>
        <dbReference type="ARBA" id="ARBA00006756"/>
    </source>
</evidence>
<dbReference type="Gene3D" id="1.20.1280.170">
    <property type="entry name" value="Exocyst complex component Exo70"/>
    <property type="match status" value="2"/>
</dbReference>
<dbReference type="InterPro" id="IPR046364">
    <property type="entry name" value="Exo70_C"/>
</dbReference>
<dbReference type="RefSeq" id="XP_011270611.1">
    <property type="nucleotide sequence ID" value="XM_011272309.1"/>
</dbReference>
<accession>A0A0D2X486</accession>
<dbReference type="PhylomeDB" id="A0A0D2X486"/>
<dbReference type="GO" id="GO:0005546">
    <property type="term" value="F:phosphatidylinositol-4,5-bisphosphate binding"/>
    <property type="evidence" value="ECO:0007669"/>
    <property type="project" value="InterPro"/>
</dbReference>
<evidence type="ECO:0000313" key="6">
    <source>
        <dbReference type="EMBL" id="KJE95624.1"/>
    </source>
</evidence>
<dbReference type="STRING" id="595528.A0A0D2X486"/>
<dbReference type="GO" id="GO:0006887">
    <property type="term" value="P:exocytosis"/>
    <property type="evidence" value="ECO:0007669"/>
    <property type="project" value="UniProtKB-KW"/>
</dbReference>
<dbReference type="AlphaFoldDB" id="A0A0D2X486"/>
<protein>
    <recommendedName>
        <fullName evidence="4">Exocyst subunit Exo70 family protein</fullName>
    </recommendedName>
</protein>
<dbReference type="InterPro" id="IPR016159">
    <property type="entry name" value="Cullin_repeat-like_dom_sf"/>
</dbReference>
<comment type="function">
    <text evidence="4">Component of the exocyst complex.</text>
</comment>
<dbReference type="Proteomes" id="UP000008743">
    <property type="component" value="Unassembled WGS sequence"/>
</dbReference>
<dbReference type="eggNOG" id="KOG2344">
    <property type="taxonomic scope" value="Eukaryota"/>
</dbReference>
<comment type="similarity">
    <text evidence="1 4">Belongs to the EXO70 family.</text>
</comment>
<dbReference type="GO" id="GO:0015031">
    <property type="term" value="P:protein transport"/>
    <property type="evidence" value="ECO:0007669"/>
    <property type="project" value="UniProtKB-KW"/>
</dbReference>
<keyword evidence="3 4" id="KW-0268">Exocytosis</keyword>
<evidence type="ECO:0000256" key="3">
    <source>
        <dbReference type="ARBA" id="ARBA00022483"/>
    </source>
</evidence>
<keyword evidence="2 4" id="KW-0813">Transport</keyword>
<gene>
    <name evidence="6" type="ORF">CAOG_008940</name>
</gene>
<proteinExistence type="inferred from homology"/>
<dbReference type="EMBL" id="KE346369">
    <property type="protein sequence ID" value="KJE95624.1"/>
    <property type="molecule type" value="Genomic_DNA"/>
</dbReference>
<dbReference type="InParanoid" id="A0A0D2X486"/>
<dbReference type="PANTHER" id="PTHR12542">
    <property type="entry name" value="EXOCYST COMPLEX PROTEIN EXO70"/>
    <property type="match status" value="1"/>
</dbReference>
<feature type="domain" description="Exocyst complex subunit Exo70 C-terminal" evidence="5">
    <location>
        <begin position="367"/>
        <end position="716"/>
    </location>
</feature>
<dbReference type="PANTHER" id="PTHR12542:SF41">
    <property type="entry name" value="EXOCYST COMPLEX COMPONENT 7"/>
    <property type="match status" value="1"/>
</dbReference>
<organism evidence="6 7">
    <name type="scientific">Capsaspora owczarzaki (strain ATCC 30864)</name>
    <dbReference type="NCBI Taxonomy" id="595528"/>
    <lineage>
        <taxon>Eukaryota</taxon>
        <taxon>Filasterea</taxon>
        <taxon>Capsaspora</taxon>
    </lineage>
</organism>
<sequence length="723" mass="79264">MAALASDARFDIAAISDKRRQIDERIKADDDRLYVIREGLKKSTALSKGMAEMLTSFENRLVALESSIRPVHDETLSLTSAQEHITSTIKIFETGLANYDVVSDVAPVLLAGPGENLKEFLRAMQRIQTALQFFAKETPKGSEVTVSLLKSQQESGLNSLEAEFRSVVSNHSKNGSQKKSIDDLLAGAWEDASADGASVATKPLMPEATIVALTTMASWLADAGRLSSFSAAYAELRSAHIVDMLQSLVVSQMYASVAGSVPGARAGTRPAAITGPSVDAGSSLAPSASVASAASITSASSASATSDSSAANAAVDSMKIRRMTAAFQHKRTSSTIGLPGKEKKSGESELTAMAYEKGTHPFLDTITVFLRQMKAERVLAQRVLPAAHFDVTFSTLCKAPLEHFITSIESIASKGKRQLGKGDCAIVFELLNILELLRGVSKELQRALEAGDRDLVIDVAISTISTLCNRGLHDFEDATKNDSSSKSKLSLDGTVHVLTRNTVAYLLKLFQYRETAEQLLRESVGQAAGSTNQLVAYMNRIVSFLTKNIEAKSDAYESHILGIIFKLNNFHYMLKTVRKSPHMAAFGPEFEATASELIHACLYDYQVSWKKAIEYILEVNRNQTKQPKAGKLSKSERSAIKDKFKGFNHEFDEVYRTQKSYTISDPELRDQLRRDNVTLIIPLYSKFLERYKDEPFSKTPEKYLKYDAATLESMLNKFFDVSS</sequence>
<keyword evidence="7" id="KW-1185">Reference proteome</keyword>
<dbReference type="InterPro" id="IPR004140">
    <property type="entry name" value="Exo70"/>
</dbReference>
<dbReference type="OrthoDB" id="1922221at2759"/>
<dbReference type="Pfam" id="PF03081">
    <property type="entry name" value="Exo70_C"/>
    <property type="match status" value="1"/>
</dbReference>
<dbReference type="SUPFAM" id="SSF74788">
    <property type="entry name" value="Cullin repeat-like"/>
    <property type="match status" value="1"/>
</dbReference>
<keyword evidence="4" id="KW-0653">Protein transport</keyword>
<name>A0A0D2X486_CAPO3</name>
<evidence type="ECO:0000313" key="7">
    <source>
        <dbReference type="Proteomes" id="UP000008743"/>
    </source>
</evidence>
<evidence type="ECO:0000259" key="5">
    <source>
        <dbReference type="Pfam" id="PF03081"/>
    </source>
</evidence>
<evidence type="ECO:0000256" key="2">
    <source>
        <dbReference type="ARBA" id="ARBA00022448"/>
    </source>
</evidence>
<evidence type="ECO:0000256" key="4">
    <source>
        <dbReference type="RuleBase" id="RU365026"/>
    </source>
</evidence>
<dbReference type="GO" id="GO:0000145">
    <property type="term" value="C:exocyst"/>
    <property type="evidence" value="ECO:0007669"/>
    <property type="project" value="InterPro"/>
</dbReference>
<reference evidence="7" key="1">
    <citation type="submission" date="2011-02" db="EMBL/GenBank/DDBJ databases">
        <title>The Genome Sequence of Capsaspora owczarzaki ATCC 30864.</title>
        <authorList>
            <person name="Russ C."/>
            <person name="Cuomo C."/>
            <person name="Burger G."/>
            <person name="Gray M.W."/>
            <person name="Holland P.W.H."/>
            <person name="King N."/>
            <person name="Lang F.B.F."/>
            <person name="Roger A.J."/>
            <person name="Ruiz-Trillo I."/>
            <person name="Young S.K."/>
            <person name="Zeng Q."/>
            <person name="Gargeya S."/>
            <person name="Alvarado L."/>
            <person name="Berlin A."/>
            <person name="Chapman S.B."/>
            <person name="Chen Z."/>
            <person name="Freedman E."/>
            <person name="Gellesch M."/>
            <person name="Goldberg J."/>
            <person name="Griggs A."/>
            <person name="Gujja S."/>
            <person name="Heilman E."/>
            <person name="Heiman D."/>
            <person name="Howarth C."/>
            <person name="Mehta T."/>
            <person name="Neiman D."/>
            <person name="Pearson M."/>
            <person name="Roberts A."/>
            <person name="Saif S."/>
            <person name="Shea T."/>
            <person name="Shenoy N."/>
            <person name="Sisk P."/>
            <person name="Stolte C."/>
            <person name="Sykes S."/>
            <person name="White J."/>
            <person name="Yandava C."/>
            <person name="Haas B."/>
            <person name="Nusbaum C."/>
            <person name="Birren B."/>
        </authorList>
    </citation>
    <scope>NUCLEOTIDE SEQUENCE</scope>
    <source>
        <strain evidence="7">ATCC 30864</strain>
    </source>
</reference>
<dbReference type="Pfam" id="PF20669">
    <property type="entry name" value="Exo70_N"/>
    <property type="match status" value="1"/>
</dbReference>